<dbReference type="Proteomes" id="UP000016630">
    <property type="component" value="Unassembled WGS sequence"/>
</dbReference>
<accession>A0A0E2M7C0</accession>
<name>A0A0E2M7C0_PORGN</name>
<protein>
    <submittedName>
        <fullName evidence="1">Uncharacterized protein</fullName>
    </submittedName>
</protein>
<comment type="caution">
    <text evidence="1">The sequence shown here is derived from an EMBL/GenBank/DDBJ whole genome shotgun (WGS) entry which is preliminary data.</text>
</comment>
<evidence type="ECO:0000313" key="2">
    <source>
        <dbReference type="Proteomes" id="UP000016630"/>
    </source>
</evidence>
<dbReference type="HOGENOM" id="CLU_3220014_0_0_10"/>
<proteinExistence type="predicted"/>
<sequence length="44" mass="5347">MLLLFRFWLFLFSTSQEKGNKRFVPKGKKRSVIEKPYIWGGYYS</sequence>
<organism evidence="1 2">
    <name type="scientific">Porphyromonas gingivalis F0570</name>
    <dbReference type="NCBI Taxonomy" id="1227271"/>
    <lineage>
        <taxon>Bacteria</taxon>
        <taxon>Pseudomonadati</taxon>
        <taxon>Bacteroidota</taxon>
        <taxon>Bacteroidia</taxon>
        <taxon>Bacteroidales</taxon>
        <taxon>Porphyromonadaceae</taxon>
        <taxon>Porphyromonas</taxon>
    </lineage>
</organism>
<evidence type="ECO:0000313" key="1">
    <source>
        <dbReference type="EMBL" id="ERJ68306.1"/>
    </source>
</evidence>
<gene>
    <name evidence="1" type="ORF">HMPREF1555_00481</name>
</gene>
<dbReference type="EMBL" id="AWUW01000027">
    <property type="protein sequence ID" value="ERJ68306.1"/>
    <property type="molecule type" value="Genomic_DNA"/>
</dbReference>
<reference evidence="1 2" key="1">
    <citation type="submission" date="2013-06" db="EMBL/GenBank/DDBJ databases">
        <authorList>
            <person name="Weinstock G."/>
            <person name="Sodergren E."/>
            <person name="Lobos E.A."/>
            <person name="Fulton L."/>
            <person name="Fulton R."/>
            <person name="Courtney L."/>
            <person name="Fronick C."/>
            <person name="O'Laughlin M."/>
            <person name="Godfrey J."/>
            <person name="Wilson R.M."/>
            <person name="Miner T."/>
            <person name="Farmer C."/>
            <person name="Delehaunty K."/>
            <person name="Cordes M."/>
            <person name="Minx P."/>
            <person name="Tomlinson C."/>
            <person name="Chen J."/>
            <person name="Wollam A."/>
            <person name="Pepin K.H."/>
            <person name="Bhonagiri V."/>
            <person name="Zhang X."/>
            <person name="Warren W."/>
            <person name="Mitreva M."/>
            <person name="Mardis E.R."/>
            <person name="Wilson R.K."/>
        </authorList>
    </citation>
    <scope>NUCLEOTIDE SEQUENCE [LARGE SCALE GENOMIC DNA]</scope>
    <source>
        <strain evidence="1 2">F0570</strain>
    </source>
</reference>
<dbReference type="AlphaFoldDB" id="A0A0E2M7C0"/>